<sequence length="138" mass="14376">MTGAAGASTLEEEIGGVRRPLLLRLGEIEKFEAHWAPYGVLALFDQLMGKGQAPQLRHVRDIVALGLIGGGMRDGAADQLVRGLPLSETRKLQAIAGRLLGLTFYPDVASGDAKKKASAGSAKESATPPVTDGSAPET</sequence>
<dbReference type="RefSeq" id="WP_073330065.1">
    <property type="nucleotide sequence ID" value="NZ_FQYO01000003.1"/>
</dbReference>
<reference evidence="2 3" key="1">
    <citation type="submission" date="2016-11" db="EMBL/GenBank/DDBJ databases">
        <authorList>
            <person name="Jaros S."/>
            <person name="Januszkiewicz K."/>
            <person name="Wedrychowicz H."/>
        </authorList>
    </citation>
    <scope>NUCLEOTIDE SEQUENCE [LARGE SCALE GENOMIC DNA]</scope>
    <source>
        <strain evidence="2 3">DSM 100565</strain>
    </source>
</reference>
<gene>
    <name evidence="2" type="ORF">SAMN05444417_2276</name>
</gene>
<keyword evidence="3" id="KW-1185">Reference proteome</keyword>
<evidence type="ECO:0000313" key="3">
    <source>
        <dbReference type="Proteomes" id="UP000184292"/>
    </source>
</evidence>
<dbReference type="Proteomes" id="UP000184292">
    <property type="component" value="Unassembled WGS sequence"/>
</dbReference>
<dbReference type="EMBL" id="FQYO01000003">
    <property type="protein sequence ID" value="SHI91047.1"/>
    <property type="molecule type" value="Genomic_DNA"/>
</dbReference>
<dbReference type="STRING" id="1447782.SAMN05444417_2276"/>
<accession>A0A1M6F032</accession>
<feature type="region of interest" description="Disordered" evidence="1">
    <location>
        <begin position="115"/>
        <end position="138"/>
    </location>
</feature>
<evidence type="ECO:0000256" key="1">
    <source>
        <dbReference type="SAM" id="MobiDB-lite"/>
    </source>
</evidence>
<dbReference type="OrthoDB" id="7875455at2"/>
<dbReference type="AlphaFoldDB" id="A0A1M6F032"/>
<name>A0A1M6F032_9RHOB</name>
<proteinExistence type="predicted"/>
<dbReference type="InterPro" id="IPR021791">
    <property type="entry name" value="Phage_TAC_11"/>
</dbReference>
<dbReference type="Pfam" id="PF11836">
    <property type="entry name" value="Phage_TAC_11"/>
    <property type="match status" value="1"/>
</dbReference>
<evidence type="ECO:0000313" key="2">
    <source>
        <dbReference type="EMBL" id="SHI91047.1"/>
    </source>
</evidence>
<protein>
    <submittedName>
        <fullName evidence="2">Phage tail tube protein, GTA-gp10</fullName>
    </submittedName>
</protein>
<organism evidence="2 3">
    <name type="scientific">Wenxinia saemankumensis</name>
    <dbReference type="NCBI Taxonomy" id="1447782"/>
    <lineage>
        <taxon>Bacteria</taxon>
        <taxon>Pseudomonadati</taxon>
        <taxon>Pseudomonadota</taxon>
        <taxon>Alphaproteobacteria</taxon>
        <taxon>Rhodobacterales</taxon>
        <taxon>Roseobacteraceae</taxon>
        <taxon>Wenxinia</taxon>
    </lineage>
</organism>